<keyword evidence="1" id="KW-0175">Coiled coil</keyword>
<dbReference type="Proteomes" id="UP001153069">
    <property type="component" value="Unassembled WGS sequence"/>
</dbReference>
<dbReference type="EMBL" id="CAICTM010000359">
    <property type="protein sequence ID" value="CAB9508778.1"/>
    <property type="molecule type" value="Genomic_DNA"/>
</dbReference>
<evidence type="ECO:0000313" key="3">
    <source>
        <dbReference type="Proteomes" id="UP001153069"/>
    </source>
</evidence>
<evidence type="ECO:0000313" key="2">
    <source>
        <dbReference type="EMBL" id="CAB9508778.1"/>
    </source>
</evidence>
<accession>A0A9N8HBF8</accession>
<name>A0A9N8HBF8_9STRA</name>
<comment type="caution">
    <text evidence="2">The sequence shown here is derived from an EMBL/GenBank/DDBJ whole genome shotgun (WGS) entry which is preliminary data.</text>
</comment>
<reference evidence="2" key="1">
    <citation type="submission" date="2020-06" db="EMBL/GenBank/DDBJ databases">
        <authorList>
            <consortium name="Plant Systems Biology data submission"/>
        </authorList>
    </citation>
    <scope>NUCLEOTIDE SEQUENCE</scope>
    <source>
        <strain evidence="2">D6</strain>
    </source>
</reference>
<keyword evidence="3" id="KW-1185">Reference proteome</keyword>
<evidence type="ECO:0000256" key="1">
    <source>
        <dbReference type="SAM" id="Coils"/>
    </source>
</evidence>
<protein>
    <submittedName>
        <fullName evidence="2">Uncharacterized protein</fullName>
    </submittedName>
</protein>
<proteinExistence type="predicted"/>
<gene>
    <name evidence="2" type="ORF">SEMRO_360_G126290.1</name>
</gene>
<feature type="coiled-coil region" evidence="1">
    <location>
        <begin position="113"/>
        <end position="147"/>
    </location>
</feature>
<dbReference type="AlphaFoldDB" id="A0A9N8HBF8"/>
<organism evidence="2 3">
    <name type="scientific">Seminavis robusta</name>
    <dbReference type="NCBI Taxonomy" id="568900"/>
    <lineage>
        <taxon>Eukaryota</taxon>
        <taxon>Sar</taxon>
        <taxon>Stramenopiles</taxon>
        <taxon>Ochrophyta</taxon>
        <taxon>Bacillariophyta</taxon>
        <taxon>Bacillariophyceae</taxon>
        <taxon>Bacillariophycidae</taxon>
        <taxon>Naviculales</taxon>
        <taxon>Naviculaceae</taxon>
        <taxon>Seminavis</taxon>
    </lineage>
</organism>
<sequence length="188" mass="21789">MAEKTMHAKSVEDFAVQRHEEGAMILRIVLNGNEKFLPEDWMERSGADSILAKQILGTNEGLSGTTILQVDESLVVAFDLILLWFSRGDGFIQKSLDEANASELYHLSEYFGLETLKKVIEKEQKHREELEQAKRLEQERKERLLQERLKRDAALRRRGYVQCSSCGDYTQAHFRGHYSPRCWFCCSM</sequence>